<protein>
    <submittedName>
        <fullName evidence="2">Uncharacterized protein</fullName>
    </submittedName>
</protein>
<proteinExistence type="predicted"/>
<feature type="non-terminal residue" evidence="2">
    <location>
        <position position="527"/>
    </location>
</feature>
<evidence type="ECO:0000313" key="2">
    <source>
        <dbReference type="EMBL" id="CAH2058388.1"/>
    </source>
</evidence>
<evidence type="ECO:0000256" key="1">
    <source>
        <dbReference type="SAM" id="MobiDB-lite"/>
    </source>
</evidence>
<evidence type="ECO:0000313" key="3">
    <source>
        <dbReference type="Proteomes" id="UP000837857"/>
    </source>
</evidence>
<sequence length="527" mass="60532">MNCIPVLYCQDPDTGVLHPVNTTWPSQSFCGNYTCQLRKKHENTSEPVSPIRKINITNININFHKSKEDMSHAASDNVNVGMRIDSGLSHLLNKVSYGDKRVNEQRPIDHSKTDTEGDRYLTESEIKTITDMLHTVKKSDLEAIVDIYNLAQDIYKEFGQNPSEPLIQETMTSIHSHGNTNTETINKDKEKVSYWYEPLNFHSAKIKPQTDAKTEATTTSTTTRQTTNSKENFNTYFRGSLTDKDFRKLPYYYPISSFQRVSAHTQGVKQEEASQATVTERKPCKKQETPISNYVLPPWLNKSLKKAYGTGTQQSGFDTALLLPLPFAYVNNNNLSGYPPNVYYSAYSGFPWAHMSIYDRNRNYQQSYLGAAYVAQAPNESVFIKPHTEEEVETPQNSITKEDIIDIISNLKDKEMKKMPEWQTHPLPEKVIEEVRGHAEKSKIFKPYPLRKKVKFERVGKVIKLDESLRSKRSVSEYKSTVEKEDDYETYITKITCEPSTEPGFFRRGNMSRQFPACCPERVETWP</sequence>
<name>A0ABN8IR18_9NEOP</name>
<organism evidence="2 3">
    <name type="scientific">Iphiclides podalirius</name>
    <name type="common">scarce swallowtail</name>
    <dbReference type="NCBI Taxonomy" id="110791"/>
    <lineage>
        <taxon>Eukaryota</taxon>
        <taxon>Metazoa</taxon>
        <taxon>Ecdysozoa</taxon>
        <taxon>Arthropoda</taxon>
        <taxon>Hexapoda</taxon>
        <taxon>Insecta</taxon>
        <taxon>Pterygota</taxon>
        <taxon>Neoptera</taxon>
        <taxon>Endopterygota</taxon>
        <taxon>Lepidoptera</taxon>
        <taxon>Glossata</taxon>
        <taxon>Ditrysia</taxon>
        <taxon>Papilionoidea</taxon>
        <taxon>Papilionidae</taxon>
        <taxon>Papilioninae</taxon>
        <taxon>Iphiclides</taxon>
    </lineage>
</organism>
<keyword evidence="3" id="KW-1185">Reference proteome</keyword>
<accession>A0ABN8IR18</accession>
<dbReference type="Proteomes" id="UP000837857">
    <property type="component" value="Chromosome 25"/>
</dbReference>
<feature type="region of interest" description="Disordered" evidence="1">
    <location>
        <begin position="207"/>
        <end position="226"/>
    </location>
</feature>
<reference evidence="2" key="1">
    <citation type="submission" date="2022-03" db="EMBL/GenBank/DDBJ databases">
        <authorList>
            <person name="Martin H S."/>
        </authorList>
    </citation>
    <scope>NUCLEOTIDE SEQUENCE</scope>
</reference>
<dbReference type="EMBL" id="OW152837">
    <property type="protein sequence ID" value="CAH2058388.1"/>
    <property type="molecule type" value="Genomic_DNA"/>
</dbReference>
<gene>
    <name evidence="2" type="ORF">IPOD504_LOCUS10569</name>
</gene>
<feature type="compositionally biased region" description="Low complexity" evidence="1">
    <location>
        <begin position="215"/>
        <end position="226"/>
    </location>
</feature>